<evidence type="ECO:0000259" key="18">
    <source>
        <dbReference type="PROSITE" id="PS51384"/>
    </source>
</evidence>
<dbReference type="Pfam" id="PF00175">
    <property type="entry name" value="NAD_binding_1"/>
    <property type="match status" value="1"/>
</dbReference>
<evidence type="ECO:0000256" key="15">
    <source>
        <dbReference type="PIRSR" id="PIRSR000209-1"/>
    </source>
</evidence>
<gene>
    <name evidence="19" type="ORF">LTR78_004963</name>
</gene>
<dbReference type="PROSITE" id="PS51384">
    <property type="entry name" value="FAD_FR"/>
    <property type="match status" value="1"/>
</dbReference>
<dbReference type="PANTHER" id="PTHR19384:SF127">
    <property type="entry name" value="BIFUNCTIONAL CYTOCHROME P450_NADPH--P450 REDUCTASE"/>
    <property type="match status" value="1"/>
</dbReference>
<evidence type="ECO:0000256" key="5">
    <source>
        <dbReference type="ARBA" id="ARBA00022630"/>
    </source>
</evidence>
<dbReference type="GO" id="GO:0005829">
    <property type="term" value="C:cytosol"/>
    <property type="evidence" value="ECO:0007669"/>
    <property type="project" value="TreeGrafter"/>
</dbReference>
<keyword evidence="4 14" id="KW-0349">Heme</keyword>
<evidence type="ECO:0000256" key="13">
    <source>
        <dbReference type="ARBA" id="ARBA00023033"/>
    </source>
</evidence>
<dbReference type="CDD" id="cd11068">
    <property type="entry name" value="CYP120A1"/>
    <property type="match status" value="1"/>
</dbReference>
<dbReference type="GO" id="GO:0070330">
    <property type="term" value="F:aromatase activity"/>
    <property type="evidence" value="ECO:0007669"/>
    <property type="project" value="UniProtKB-UniRule"/>
</dbReference>
<evidence type="ECO:0000313" key="20">
    <source>
        <dbReference type="Proteomes" id="UP001274830"/>
    </source>
</evidence>
<evidence type="ECO:0000256" key="14">
    <source>
        <dbReference type="PIRNR" id="PIRNR000209"/>
    </source>
</evidence>
<evidence type="ECO:0000256" key="12">
    <source>
        <dbReference type="ARBA" id="ARBA00023004"/>
    </source>
</evidence>
<comment type="catalytic activity">
    <reaction evidence="14">
        <text>2 oxidized [cytochrome P450] + NADPH = 2 reduced [cytochrome P450] + NADP(+) + H(+)</text>
        <dbReference type="Rhea" id="RHEA:24040"/>
        <dbReference type="Rhea" id="RHEA-COMP:14627"/>
        <dbReference type="Rhea" id="RHEA-COMP:14628"/>
        <dbReference type="ChEBI" id="CHEBI:15378"/>
        <dbReference type="ChEBI" id="CHEBI:55376"/>
        <dbReference type="ChEBI" id="CHEBI:57783"/>
        <dbReference type="ChEBI" id="CHEBI:58349"/>
        <dbReference type="ChEBI" id="CHEBI:60344"/>
        <dbReference type="EC" id="1.6.2.4"/>
    </reaction>
</comment>
<dbReference type="GO" id="GO:0005506">
    <property type="term" value="F:iron ion binding"/>
    <property type="evidence" value="ECO:0007669"/>
    <property type="project" value="UniProtKB-UniRule"/>
</dbReference>
<evidence type="ECO:0000259" key="17">
    <source>
        <dbReference type="PROSITE" id="PS50902"/>
    </source>
</evidence>
<keyword evidence="20" id="KW-1185">Reference proteome</keyword>
<feature type="domain" description="Flavodoxin-like" evidence="17">
    <location>
        <begin position="515"/>
        <end position="656"/>
    </location>
</feature>
<dbReference type="SUPFAM" id="SSF48264">
    <property type="entry name" value="Cytochrome P450"/>
    <property type="match status" value="1"/>
</dbReference>
<dbReference type="PRINTS" id="PR00463">
    <property type="entry name" value="EP450I"/>
</dbReference>
<keyword evidence="12 14" id="KW-0408">Iron</keyword>
<accession>A0AAE1C1Y3</accession>
<dbReference type="CDD" id="cd06206">
    <property type="entry name" value="bifunctional_CYPOR"/>
    <property type="match status" value="1"/>
</dbReference>
<dbReference type="Pfam" id="PF00667">
    <property type="entry name" value="FAD_binding_1"/>
    <property type="match status" value="1"/>
</dbReference>
<keyword evidence="9 14" id="KW-0521">NADP</keyword>
<dbReference type="Gene3D" id="3.40.50.80">
    <property type="entry name" value="Nucleotide-binding domain of ferredoxin-NADP reductase (FNR) module"/>
    <property type="match status" value="1"/>
</dbReference>
<dbReference type="Proteomes" id="UP001274830">
    <property type="component" value="Unassembled WGS sequence"/>
</dbReference>
<dbReference type="PROSITE" id="PS00086">
    <property type="entry name" value="CYTOCHROME_P450"/>
    <property type="match status" value="1"/>
</dbReference>
<feature type="binding site" description="axial binding residue" evidence="15">
    <location>
        <position position="422"/>
    </location>
    <ligand>
        <name>heme</name>
        <dbReference type="ChEBI" id="CHEBI:30413"/>
    </ligand>
    <ligandPart>
        <name>Fe</name>
        <dbReference type="ChEBI" id="CHEBI:18248"/>
    </ligandPart>
</feature>
<keyword evidence="13 14" id="KW-0503">Monooxygenase</keyword>
<keyword evidence="10 14" id="KW-0249">Electron transport</keyword>
<dbReference type="InterPro" id="IPR023173">
    <property type="entry name" value="NADPH_Cyt_P450_Rdtase_alpha"/>
</dbReference>
<evidence type="ECO:0000313" key="19">
    <source>
        <dbReference type="EMBL" id="KAK3675030.1"/>
    </source>
</evidence>
<dbReference type="Gene3D" id="2.40.30.10">
    <property type="entry name" value="Translation factors"/>
    <property type="match status" value="1"/>
</dbReference>
<dbReference type="EC" id="1.14.14.1" evidence="14"/>
<dbReference type="Gene3D" id="1.20.990.10">
    <property type="entry name" value="NADPH-cytochrome p450 Reductase, Chain A, domain 3"/>
    <property type="match status" value="1"/>
</dbReference>
<keyword evidence="11 14" id="KW-0560">Oxidoreductase</keyword>
<evidence type="ECO:0000256" key="7">
    <source>
        <dbReference type="ARBA" id="ARBA00022723"/>
    </source>
</evidence>
<comment type="catalytic activity">
    <reaction evidence="14">
        <text>an organic molecule + reduced [NADPH--hemoprotein reductase] + O2 = an alcohol + oxidized [NADPH--hemoprotein reductase] + H2O + H(+)</text>
        <dbReference type="Rhea" id="RHEA:17149"/>
        <dbReference type="Rhea" id="RHEA-COMP:11964"/>
        <dbReference type="Rhea" id="RHEA-COMP:11965"/>
        <dbReference type="ChEBI" id="CHEBI:15377"/>
        <dbReference type="ChEBI" id="CHEBI:15378"/>
        <dbReference type="ChEBI" id="CHEBI:15379"/>
        <dbReference type="ChEBI" id="CHEBI:30879"/>
        <dbReference type="ChEBI" id="CHEBI:57618"/>
        <dbReference type="ChEBI" id="CHEBI:58210"/>
        <dbReference type="ChEBI" id="CHEBI:142491"/>
        <dbReference type="EC" id="1.14.14.1"/>
    </reaction>
</comment>
<dbReference type="FunFam" id="1.10.630.10:FF:000040">
    <property type="entry name" value="Bifunctional cytochrome P450/NADPH--P450 reductase"/>
    <property type="match status" value="1"/>
</dbReference>
<evidence type="ECO:0000256" key="2">
    <source>
        <dbReference type="ARBA" id="ARBA00010018"/>
    </source>
</evidence>
<dbReference type="SUPFAM" id="SSF52218">
    <property type="entry name" value="Flavoproteins"/>
    <property type="match status" value="1"/>
</dbReference>
<evidence type="ECO:0000256" key="11">
    <source>
        <dbReference type="ARBA" id="ARBA00023002"/>
    </source>
</evidence>
<organism evidence="19 20">
    <name type="scientific">Recurvomyces mirabilis</name>
    <dbReference type="NCBI Taxonomy" id="574656"/>
    <lineage>
        <taxon>Eukaryota</taxon>
        <taxon>Fungi</taxon>
        <taxon>Dikarya</taxon>
        <taxon>Ascomycota</taxon>
        <taxon>Pezizomycotina</taxon>
        <taxon>Dothideomycetes</taxon>
        <taxon>Dothideomycetidae</taxon>
        <taxon>Mycosphaerellales</taxon>
        <taxon>Teratosphaeriaceae</taxon>
        <taxon>Recurvomyces</taxon>
    </lineage>
</organism>
<feature type="domain" description="FAD-binding FR-type" evidence="18">
    <location>
        <begin position="689"/>
        <end position="915"/>
    </location>
</feature>
<dbReference type="InterPro" id="IPR001128">
    <property type="entry name" value="Cyt_P450"/>
</dbReference>
<feature type="compositionally biased region" description="Basic and acidic residues" evidence="16">
    <location>
        <begin position="82"/>
        <end position="94"/>
    </location>
</feature>
<evidence type="ECO:0000256" key="6">
    <source>
        <dbReference type="ARBA" id="ARBA00022643"/>
    </source>
</evidence>
<keyword evidence="7 14" id="KW-0479">Metal-binding</keyword>
<evidence type="ECO:0000256" key="10">
    <source>
        <dbReference type="ARBA" id="ARBA00022982"/>
    </source>
</evidence>
<dbReference type="Pfam" id="PF00258">
    <property type="entry name" value="Flavodoxin_1"/>
    <property type="match status" value="1"/>
</dbReference>
<protein>
    <recommendedName>
        <fullName evidence="14">Bifunctional cytochrome P450/NADPH--P450 reductase</fullName>
    </recommendedName>
    <domain>
        <recommendedName>
            <fullName evidence="14">Cytochrome P450</fullName>
            <ecNumber evidence="14">1.14.14.1</ecNumber>
        </recommendedName>
    </domain>
    <domain>
        <recommendedName>
            <fullName evidence="14">NADPH--cytochrome P450 reductase</fullName>
            <ecNumber evidence="14">1.6.2.4</ecNumber>
        </recommendedName>
    </domain>
</protein>
<dbReference type="GO" id="GO:0010181">
    <property type="term" value="F:FMN binding"/>
    <property type="evidence" value="ECO:0007669"/>
    <property type="project" value="UniProtKB-UniRule"/>
</dbReference>
<dbReference type="SUPFAM" id="SSF52343">
    <property type="entry name" value="Ferredoxin reductase-like, C-terminal NADP-linked domain"/>
    <property type="match status" value="1"/>
</dbReference>
<dbReference type="Gene3D" id="3.40.50.360">
    <property type="match status" value="1"/>
</dbReference>
<evidence type="ECO:0000256" key="8">
    <source>
        <dbReference type="ARBA" id="ARBA00022827"/>
    </source>
</evidence>
<evidence type="ECO:0000256" key="16">
    <source>
        <dbReference type="SAM" id="MobiDB-lite"/>
    </source>
</evidence>
<dbReference type="PIRSF" id="PIRSF000209">
    <property type="entry name" value="Bifunctional_P450_P450R"/>
    <property type="match status" value="1"/>
</dbReference>
<evidence type="ECO:0000256" key="3">
    <source>
        <dbReference type="ARBA" id="ARBA00022448"/>
    </source>
</evidence>
<comment type="cofactor">
    <cofactor evidence="1 14 15">
        <name>heme</name>
        <dbReference type="ChEBI" id="CHEBI:30413"/>
    </cofactor>
</comment>
<name>A0AAE1C1Y3_9PEZI</name>
<dbReference type="InterPro" id="IPR002401">
    <property type="entry name" value="Cyt_P450_E_grp-I"/>
</dbReference>
<dbReference type="AlphaFoldDB" id="A0AAE1C1Y3"/>
<feature type="region of interest" description="Disordered" evidence="16">
    <location>
        <begin position="81"/>
        <end position="105"/>
    </location>
</feature>
<dbReference type="PRINTS" id="PR00385">
    <property type="entry name" value="P450"/>
</dbReference>
<dbReference type="SUPFAM" id="SSF63380">
    <property type="entry name" value="Riboflavin synthase domain-like"/>
    <property type="match status" value="1"/>
</dbReference>
<dbReference type="InterPro" id="IPR003097">
    <property type="entry name" value="CysJ-like_FAD-binding"/>
</dbReference>
<dbReference type="InterPro" id="IPR023206">
    <property type="entry name" value="Bifunctional_P450_P450_red"/>
</dbReference>
<keyword evidence="8 14" id="KW-0274">FAD</keyword>
<dbReference type="InterPro" id="IPR036396">
    <property type="entry name" value="Cyt_P450_sf"/>
</dbReference>
<keyword evidence="3 14" id="KW-0813">Transport</keyword>
<dbReference type="GO" id="GO:0050660">
    <property type="term" value="F:flavin adenine dinucleotide binding"/>
    <property type="evidence" value="ECO:0007669"/>
    <property type="project" value="TreeGrafter"/>
</dbReference>
<evidence type="ECO:0000256" key="9">
    <source>
        <dbReference type="ARBA" id="ARBA00022857"/>
    </source>
</evidence>
<dbReference type="PROSITE" id="PS50902">
    <property type="entry name" value="FLAVODOXIN_LIKE"/>
    <property type="match status" value="1"/>
</dbReference>
<keyword evidence="5 14" id="KW-0285">Flavoprotein</keyword>
<dbReference type="GO" id="GO:0003958">
    <property type="term" value="F:NADPH-hemoprotein reductase activity"/>
    <property type="evidence" value="ECO:0007669"/>
    <property type="project" value="UniProtKB-UniRule"/>
</dbReference>
<dbReference type="PANTHER" id="PTHR19384">
    <property type="entry name" value="NITRIC OXIDE SYNTHASE-RELATED"/>
    <property type="match status" value="1"/>
</dbReference>
<evidence type="ECO:0000256" key="1">
    <source>
        <dbReference type="ARBA" id="ARBA00001971"/>
    </source>
</evidence>
<sequence>MTSARENIPSPSGYPLIGNILDVQDEVPIRGVERMIDLYGPIVKLNFMGTESIFIGSAELVEELCDEKRFWKKPPSALSDLANKKAGPDGERAHRGMFSAPSEEDPDWQQAHRTLMPAFGPLAIQGMFDEMHDIASQLVLKWARMGPDDRIPVTSDFTRLTLDTIALCAMDFRFNSFYQDDMHPFIQAMNSSLSAASDRSKIGSMLKKLLPWDRTDQKVAQDREFMRKVSREMVQHRQDNPTEKNDLLNAMIHGKDPKTGERMPDGLIGANMVTFLIAGHETTSGLLSFAFLNLLQNPETYFKAQEEVKRVIGRGKMRPEHLKELKYIDAVLRETLRLTSTIPAFVRSIRSDNPNDFEHLLGGKYAINRSDPVICLIGKSQRDPKVYGDDANEFKPERMMDDNFVRLPKGAWKPFGTGVRACIGRAFAWQEAQMVMGLLLQNFNFRLDDPAYKMKVKQTLTIKPEGFYMRAALREGVTATSLQATLSSPEENVKAAVNASQQRNDSGLASDLNPMTILYGSNTGTCMSLAQKLSIDARANGYRATVMDMDAAVDVLPKDQPVVIITASYEGQPPDNADHFITWLERLQDKEVLNGVHFTVFGCGHSDWTSTYQRIPTLCDDLMADHGGERIVDRGLSNAADGNMFSDFDTWADGRLWPAIAPDSAEATKTSPVLDVEMSSQDRTTYLRQDVQTAKVLDARCLTAAGEPEKRHLEVELPENMHYEAGDYLAILPLNPLENVRRVQKHFSLPVDATLTIKPGAATFLPTGVSISIHDLLRGFVELSLPATKKDLQACIAACQDSTQRAALEKLAEQDAVTEKHISLLDLLDSYSATEMTFSTFLAMLPPLRTRHYSISSSPLANPEKCTITYAIINEAAKSGLGQYIGVTSSYLAGLKAGDDVLVSVRSTNKFFHLPADPETTPIMMLGAGTGLAPFRAFIQERATQVAAGRSLAPAMMFMGCRSSDTDRLYASEIDAWAAAGTVDVRYAFSRDPEHELASGCKYISDRMLRDKDDVRKLWRAGAKVFTCGSPAVSESVGRAAIQILKGARADKGERMTDEEAKKWFAERRNERFVVDVFA</sequence>
<proteinExistence type="inferred from homology"/>
<dbReference type="InterPro" id="IPR008254">
    <property type="entry name" value="Flavodoxin/NO_synth"/>
</dbReference>
<dbReference type="EC" id="1.6.2.4" evidence="14"/>
<comment type="similarity">
    <text evidence="2 14">In the N-terminal section; belongs to the cytochrome P450 family.</text>
</comment>
<dbReference type="GO" id="GO:0020037">
    <property type="term" value="F:heme binding"/>
    <property type="evidence" value="ECO:0007669"/>
    <property type="project" value="UniProtKB-UniRule"/>
</dbReference>
<dbReference type="Pfam" id="PF00067">
    <property type="entry name" value="p450"/>
    <property type="match status" value="1"/>
</dbReference>
<comment type="caution">
    <text evidence="19">The sequence shown here is derived from an EMBL/GenBank/DDBJ whole genome shotgun (WGS) entry which is preliminary data.</text>
</comment>
<dbReference type="InterPro" id="IPR017927">
    <property type="entry name" value="FAD-bd_FR_type"/>
</dbReference>
<dbReference type="InterPro" id="IPR039261">
    <property type="entry name" value="FNR_nucleotide-bd"/>
</dbReference>
<dbReference type="InterPro" id="IPR029039">
    <property type="entry name" value="Flavoprotein-like_sf"/>
</dbReference>
<keyword evidence="6 14" id="KW-0288">FMN</keyword>
<dbReference type="InterPro" id="IPR017938">
    <property type="entry name" value="Riboflavin_synthase-like_b-brl"/>
</dbReference>
<dbReference type="InterPro" id="IPR017972">
    <property type="entry name" value="Cyt_P450_CS"/>
</dbReference>
<reference evidence="19" key="1">
    <citation type="submission" date="2023-07" db="EMBL/GenBank/DDBJ databases">
        <title>Black Yeasts Isolated from many extreme environments.</title>
        <authorList>
            <person name="Coleine C."/>
            <person name="Stajich J.E."/>
            <person name="Selbmann L."/>
        </authorList>
    </citation>
    <scope>NUCLEOTIDE SEQUENCE</scope>
    <source>
        <strain evidence="19">CCFEE 5485</strain>
    </source>
</reference>
<dbReference type="InterPro" id="IPR001433">
    <property type="entry name" value="OxRdtase_FAD/NAD-bd"/>
</dbReference>
<comment type="cofactor">
    <cofactor evidence="14">
        <name>FAD</name>
        <dbReference type="ChEBI" id="CHEBI:57692"/>
    </cofactor>
    <cofactor evidence="14">
        <name>FMN</name>
        <dbReference type="ChEBI" id="CHEBI:58210"/>
    </cofactor>
</comment>
<dbReference type="Gene3D" id="1.10.630.10">
    <property type="entry name" value="Cytochrome P450"/>
    <property type="match status" value="1"/>
</dbReference>
<evidence type="ECO:0000256" key="4">
    <source>
        <dbReference type="ARBA" id="ARBA00022617"/>
    </source>
</evidence>
<dbReference type="EMBL" id="JAUTXT010000016">
    <property type="protein sequence ID" value="KAK3675030.1"/>
    <property type="molecule type" value="Genomic_DNA"/>
</dbReference>